<evidence type="ECO:0000313" key="2">
    <source>
        <dbReference type="Proteomes" id="UP000287651"/>
    </source>
</evidence>
<dbReference type="EMBL" id="AMZH03015947">
    <property type="protein sequence ID" value="RRT45266.1"/>
    <property type="molecule type" value="Genomic_DNA"/>
</dbReference>
<dbReference type="AlphaFoldDB" id="A0A426Y0J9"/>
<reference evidence="1 2" key="1">
    <citation type="journal article" date="2014" name="Agronomy (Basel)">
        <title>A Draft Genome Sequence for Ensete ventricosum, the Drought-Tolerant Tree Against Hunger.</title>
        <authorList>
            <person name="Harrison J."/>
            <person name="Moore K.A."/>
            <person name="Paszkiewicz K."/>
            <person name="Jones T."/>
            <person name="Grant M."/>
            <person name="Ambacheew D."/>
            <person name="Muzemil S."/>
            <person name="Studholme D.J."/>
        </authorList>
    </citation>
    <scope>NUCLEOTIDE SEQUENCE [LARGE SCALE GENOMIC DNA]</scope>
</reference>
<protein>
    <recommendedName>
        <fullName evidence="3">Anaphase-promoting complex subunit 4 WD40 domain-containing protein</fullName>
    </recommendedName>
</protein>
<comment type="caution">
    <text evidence="1">The sequence shown here is derived from an EMBL/GenBank/DDBJ whole genome shotgun (WGS) entry which is preliminary data.</text>
</comment>
<evidence type="ECO:0008006" key="3">
    <source>
        <dbReference type="Google" id="ProtNLM"/>
    </source>
</evidence>
<proteinExistence type="predicted"/>
<dbReference type="Proteomes" id="UP000287651">
    <property type="component" value="Unassembled WGS sequence"/>
</dbReference>
<gene>
    <name evidence="1" type="ORF">B296_00005460</name>
</gene>
<name>A0A426Y0J9_ENSVE</name>
<dbReference type="SUPFAM" id="SSF101898">
    <property type="entry name" value="NHL repeat"/>
    <property type="match status" value="1"/>
</dbReference>
<dbReference type="PANTHER" id="PTHR16220">
    <property type="entry name" value="WD REPEAT PROTEIN 8-RELATED"/>
    <property type="match status" value="1"/>
</dbReference>
<sequence length="141" mass="15433">MLECFRYPLCPTVQSKVLGGKRRQESAAEGNTRVKYKVMDFPVSLPFQKPAPDKPNPKQGIAWDPTCARLVLCTGTSQLYMWSPSGACCVNIPLSNFVVCDMKWNSDGSCLLLKDRESFCCSAVVSVLPDTSEGSSDGEDV</sequence>
<evidence type="ECO:0000313" key="1">
    <source>
        <dbReference type="EMBL" id="RRT45266.1"/>
    </source>
</evidence>
<dbReference type="GO" id="GO:0005815">
    <property type="term" value="C:microtubule organizing center"/>
    <property type="evidence" value="ECO:0007669"/>
    <property type="project" value="TreeGrafter"/>
</dbReference>
<organism evidence="1 2">
    <name type="scientific">Ensete ventricosum</name>
    <name type="common">Abyssinian banana</name>
    <name type="synonym">Musa ensete</name>
    <dbReference type="NCBI Taxonomy" id="4639"/>
    <lineage>
        <taxon>Eukaryota</taxon>
        <taxon>Viridiplantae</taxon>
        <taxon>Streptophyta</taxon>
        <taxon>Embryophyta</taxon>
        <taxon>Tracheophyta</taxon>
        <taxon>Spermatophyta</taxon>
        <taxon>Magnoliopsida</taxon>
        <taxon>Liliopsida</taxon>
        <taxon>Zingiberales</taxon>
        <taxon>Musaceae</taxon>
        <taxon>Ensete</taxon>
    </lineage>
</organism>
<accession>A0A426Y0J9</accession>
<dbReference type="PANTHER" id="PTHR16220:SF0">
    <property type="entry name" value="WD REPEAT-CONTAINING PROTEIN WRAP73"/>
    <property type="match status" value="1"/>
</dbReference>
<dbReference type="GO" id="GO:1990811">
    <property type="term" value="C:MWP complex"/>
    <property type="evidence" value="ECO:0007669"/>
    <property type="project" value="TreeGrafter"/>
</dbReference>
<dbReference type="InterPro" id="IPR052778">
    <property type="entry name" value="Centrosome-WD_assoc"/>
</dbReference>